<protein>
    <submittedName>
        <fullName evidence="2">Uncharacterized protein</fullName>
    </submittedName>
</protein>
<feature type="compositionally biased region" description="Low complexity" evidence="1">
    <location>
        <begin position="20"/>
        <end position="31"/>
    </location>
</feature>
<dbReference type="Proteomes" id="UP000038009">
    <property type="component" value="Unassembled WGS sequence"/>
</dbReference>
<feature type="region of interest" description="Disordered" evidence="1">
    <location>
        <begin position="155"/>
        <end position="292"/>
    </location>
</feature>
<dbReference type="OrthoDB" id="265333at2759"/>
<name>A0A0N1HXM3_LEPSE</name>
<feature type="region of interest" description="Disordered" evidence="1">
    <location>
        <begin position="1"/>
        <end position="39"/>
    </location>
</feature>
<dbReference type="VEuPathDB" id="TriTrypDB:Lsey_0150_0170"/>
<feature type="region of interest" description="Disordered" evidence="1">
    <location>
        <begin position="492"/>
        <end position="546"/>
    </location>
</feature>
<proteinExistence type="predicted"/>
<keyword evidence="3" id="KW-1185">Reference proteome</keyword>
<feature type="region of interest" description="Disordered" evidence="1">
    <location>
        <begin position="63"/>
        <end position="83"/>
    </location>
</feature>
<evidence type="ECO:0000313" key="2">
    <source>
        <dbReference type="EMBL" id="KPI86074.1"/>
    </source>
</evidence>
<feature type="compositionally biased region" description="Polar residues" evidence="1">
    <location>
        <begin position="63"/>
        <end position="73"/>
    </location>
</feature>
<evidence type="ECO:0000313" key="3">
    <source>
        <dbReference type="Proteomes" id="UP000038009"/>
    </source>
</evidence>
<gene>
    <name evidence="2" type="ORF">ABL78_4876</name>
</gene>
<reference evidence="2 3" key="1">
    <citation type="journal article" date="2015" name="PLoS Pathog.">
        <title>Leptomonas seymouri: Adaptations to the Dixenous Life Cycle Analyzed by Genome Sequencing, Transcriptome Profiling and Co-infection with Leishmania donovani.</title>
        <authorList>
            <person name="Kraeva N."/>
            <person name="Butenko A."/>
            <person name="Hlavacova J."/>
            <person name="Kostygov A."/>
            <person name="Myskova J."/>
            <person name="Grybchuk D."/>
            <person name="Lestinova T."/>
            <person name="Votypka J."/>
            <person name="Volf P."/>
            <person name="Opperdoes F."/>
            <person name="Flegontov P."/>
            <person name="Lukes J."/>
            <person name="Yurchenko V."/>
        </authorList>
    </citation>
    <scope>NUCLEOTIDE SEQUENCE [LARGE SCALE GENOMIC DNA]</scope>
    <source>
        <strain evidence="2 3">ATCC 30220</strain>
    </source>
</reference>
<feature type="compositionally biased region" description="Basic residues" evidence="1">
    <location>
        <begin position="264"/>
        <end position="275"/>
    </location>
</feature>
<organism evidence="2 3">
    <name type="scientific">Leptomonas seymouri</name>
    <dbReference type="NCBI Taxonomy" id="5684"/>
    <lineage>
        <taxon>Eukaryota</taxon>
        <taxon>Discoba</taxon>
        <taxon>Euglenozoa</taxon>
        <taxon>Kinetoplastea</taxon>
        <taxon>Metakinetoplastina</taxon>
        <taxon>Trypanosomatida</taxon>
        <taxon>Trypanosomatidae</taxon>
        <taxon>Leishmaniinae</taxon>
        <taxon>Leptomonas</taxon>
    </lineage>
</organism>
<feature type="compositionally biased region" description="Low complexity" evidence="1">
    <location>
        <begin position="532"/>
        <end position="546"/>
    </location>
</feature>
<feature type="compositionally biased region" description="Polar residues" evidence="1">
    <location>
        <begin position="500"/>
        <end position="521"/>
    </location>
</feature>
<dbReference type="OMA" id="LEGCHDY"/>
<evidence type="ECO:0000256" key="1">
    <source>
        <dbReference type="SAM" id="MobiDB-lite"/>
    </source>
</evidence>
<accession>A0A0N1HXM3</accession>
<sequence>MHPHNIRRNDTGGAPGRGSPTEATPTAADPPHSVRSSKQACWPLVSPRPRVPCITGSNAATLWSGSQSPSLRSRTPKAAAVTPRPSLVTATVAHRSTSFPTARNRILVRTEAAAAATEKSFRAQQRSTSLTHLTSPCTRRATLIAPPLPAVATTASSRVYKTPPTPAIPSTARHAPPVARPKSTPLYSKTKRVSEGRASGFRASSTTTAPAAHQGRQGRPTEAHEPFTETAVATLEKPERRTKSAPSPSLRHPAAAPAVGRGKATSRRTPAKTKKRASERGADARASTAAIPSPIVKPQAAAPVAPPQLLKRAALSRANTRRMEEDREALIQHLLAAGRTSDAFAASGSDLPDCPPQHLSQLPCCSNRERRRLFSALSYGSRADSVWSLHRHVLPFLAAHESSILPVTREQMLAFLGDREALASLDRAYADEEQLSETHKSSAKALVRFASELCSWFLYVGVLGCGEHISWEALLGGASTFFDETAAPAQASAIAPSTSRATSRSLAQDGQRRSASPSLVSSGKWPAVHGASHPSSKSSSFSSNGPPTSLLRVLSLYDGDVDDEQRSSAKGNAAEVKRETALCQTARFEQSMASASSTFVSVEFRSVVEVSPFISEASFVQGYGVLQRLLEQRASAVAPALTKEEGNSKKGGFLSMLCAALLHPDDVNDRAAARAEQLKKENQRNPLPRHVSPTLRACLRRVRFYVRLHRFLWQLIRCQRLREVAPYLRDSKLLEAVLRSRLSMTAVPAEATKTSQEQHAAAQNAECEELPRRPSWLGRCLLRRGLQQAILRASPVAGAVNTLEVLLTLRNREAERVVRRAVDVALGSALRDDRRTSPAPAPMYASDAPEIVSDPHHSLPASVLLPFPLPRWSPWLQSRPSQSHEAAKKVSGPRSCGGVTIFLFATALLLTFSVGPLLCSVVRCVETEWRQWPDADVWSVVQRYNATGFLGVGVPALQRWFSHLCFLAPVILLTSFLGQKQGAFAATLDVQYRLIQSQATRLMSESSTWFYSAWALQTETVVAAAAAQRCVARFELACRAAEATDCMGPLSQSLPSLGAGIVPLSLLLSVVSAVFLHHKSIIHGIGLLLAAASAWRSVMHAWQHRQRRLDWWLQRQTSLAEGFAQDFLRAIASNEGWAMECVSTDGQYSVQCSVSVPRSAATYVVPLPLLEELAKVAYVVHTCQRVECTTSVAEVTVQPFSPQVIEHLSDFPMHCFWEQLCGHAAVAYMDSSDAFAIAVVERVAAACSAATEELLKKEHQTRQSPAELVLRLLLPWTGKVHAPPHGATDAYEGDEDEQMTEMMAPLAATATWWPHDPSLQHSFSGYANGSAEPSISLDVELRRISYLTVPQRRLLVCAAMVFAGLSAEPQSSTSWKCPQEASTFSAKGGRSAACVTESTLLCLAHLVCGQLALSEGRTIVRSTAGLWHEAERRTREALQLVQRAAVTLRLQGASGTEDNEFYSILPQLDHVLFA</sequence>
<dbReference type="EMBL" id="LJSK01000150">
    <property type="protein sequence ID" value="KPI86074.1"/>
    <property type="molecule type" value="Genomic_DNA"/>
</dbReference>
<comment type="caution">
    <text evidence="2">The sequence shown here is derived from an EMBL/GenBank/DDBJ whole genome shotgun (WGS) entry which is preliminary data.</text>
</comment>